<keyword evidence="2" id="KW-1185">Reference proteome</keyword>
<dbReference type="RefSeq" id="XP_060360677.1">
    <property type="nucleotide sequence ID" value="XM_060509113.1"/>
</dbReference>
<dbReference type="EMBL" id="JAHMHS010000113">
    <property type="protein sequence ID" value="KAK1716747.1"/>
    <property type="molecule type" value="Genomic_DNA"/>
</dbReference>
<evidence type="ECO:0000313" key="2">
    <source>
        <dbReference type="Proteomes" id="UP001244207"/>
    </source>
</evidence>
<evidence type="ECO:0000313" key="1">
    <source>
        <dbReference type="EMBL" id="KAK1716747.1"/>
    </source>
</evidence>
<comment type="caution">
    <text evidence="1">The sequence shown here is derived from an EMBL/GenBank/DDBJ whole genome shotgun (WGS) entry which is preliminary data.</text>
</comment>
<gene>
    <name evidence="1" type="ORF">BDZ83DRAFT_634630</name>
</gene>
<dbReference type="GeneID" id="85393012"/>
<name>A0AAD8UCU8_GLOAC</name>
<protein>
    <submittedName>
        <fullName evidence="1">Uncharacterized protein</fullName>
    </submittedName>
</protein>
<organism evidence="1 2">
    <name type="scientific">Glomerella acutata</name>
    <name type="common">Colletotrichum acutatum</name>
    <dbReference type="NCBI Taxonomy" id="27357"/>
    <lineage>
        <taxon>Eukaryota</taxon>
        <taxon>Fungi</taxon>
        <taxon>Dikarya</taxon>
        <taxon>Ascomycota</taxon>
        <taxon>Pezizomycotina</taxon>
        <taxon>Sordariomycetes</taxon>
        <taxon>Hypocreomycetidae</taxon>
        <taxon>Glomerellales</taxon>
        <taxon>Glomerellaceae</taxon>
        <taxon>Colletotrichum</taxon>
        <taxon>Colletotrichum acutatum species complex</taxon>
    </lineage>
</organism>
<accession>A0AAD8UCU8</accession>
<sequence>MQFHVCDWSNFEYHSGGHFRPPITNKYNQQIHLNYTQKQKSQKYFLEYFFEVKYPSHF</sequence>
<dbReference type="Proteomes" id="UP001244207">
    <property type="component" value="Unassembled WGS sequence"/>
</dbReference>
<proteinExistence type="predicted"/>
<reference evidence="1" key="1">
    <citation type="submission" date="2021-12" db="EMBL/GenBank/DDBJ databases">
        <title>Comparative genomics, transcriptomics and evolutionary studies reveal genomic signatures of adaptation to plant cell wall in hemibiotrophic fungi.</title>
        <authorList>
            <consortium name="DOE Joint Genome Institute"/>
            <person name="Baroncelli R."/>
            <person name="Diaz J.F."/>
            <person name="Benocci T."/>
            <person name="Peng M."/>
            <person name="Battaglia E."/>
            <person name="Haridas S."/>
            <person name="Andreopoulos W."/>
            <person name="Labutti K."/>
            <person name="Pangilinan J."/>
            <person name="Floch G.L."/>
            <person name="Makela M.R."/>
            <person name="Henrissat B."/>
            <person name="Grigoriev I.V."/>
            <person name="Crouch J.A."/>
            <person name="De Vries R.P."/>
            <person name="Sukno S.A."/>
            <person name="Thon M.R."/>
        </authorList>
    </citation>
    <scope>NUCLEOTIDE SEQUENCE</scope>
    <source>
        <strain evidence="1">CBS 112980</strain>
    </source>
</reference>
<dbReference type="AlphaFoldDB" id="A0AAD8UCU8"/>